<evidence type="ECO:0000313" key="3">
    <source>
        <dbReference type="Proteomes" id="UP001597139"/>
    </source>
</evidence>
<proteinExistence type="predicted"/>
<gene>
    <name evidence="2" type="ORF">ACFSAU_03225</name>
</gene>
<sequence>MRKRSLRTPNADRGTPQTPVDAGLPATPDRVRLPTEHGSSASTALDSGLEPTESVTRRVDADPVTALRYQEFGALPLTHVATVSTGDAGPRVIATLANDSGETWAYRVPKGPAPFAGGRATLGDAEVRLAPDEEPAPLTDGVLHPGESIHSAVSASALTGAEPGWPEGEYRFQQPLTVWTDERAHSYNWRVTLRV</sequence>
<dbReference type="RefSeq" id="WP_267645770.1">
    <property type="nucleotide sequence ID" value="NZ_JANHGR010000001.1"/>
</dbReference>
<reference evidence="2 3" key="1">
    <citation type="journal article" date="2019" name="Int. J. Syst. Evol. Microbiol.">
        <title>The Global Catalogue of Microorganisms (GCM) 10K type strain sequencing project: providing services to taxonomists for standard genome sequencing and annotation.</title>
        <authorList>
            <consortium name="The Broad Institute Genomics Platform"/>
            <consortium name="The Broad Institute Genome Sequencing Center for Infectious Disease"/>
            <person name="Wu L."/>
            <person name="Ma J."/>
        </authorList>
    </citation>
    <scope>NUCLEOTIDE SEQUENCE [LARGE SCALE GENOMIC DNA]</scope>
    <source>
        <strain evidence="2 3">CGMCC 1.12859</strain>
    </source>
</reference>
<protein>
    <submittedName>
        <fullName evidence="2">Uncharacterized protein</fullName>
    </submittedName>
</protein>
<comment type="caution">
    <text evidence="2">The sequence shown here is derived from an EMBL/GenBank/DDBJ whole genome shotgun (WGS) entry which is preliminary data.</text>
</comment>
<dbReference type="EMBL" id="JBHUCZ010000001">
    <property type="protein sequence ID" value="MFD1566493.1"/>
    <property type="molecule type" value="Genomic_DNA"/>
</dbReference>
<feature type="region of interest" description="Disordered" evidence="1">
    <location>
        <begin position="1"/>
        <end position="58"/>
    </location>
</feature>
<organism evidence="2 3">
    <name type="scientific">Halolamina litorea</name>
    <dbReference type="NCBI Taxonomy" id="1515593"/>
    <lineage>
        <taxon>Archaea</taxon>
        <taxon>Methanobacteriati</taxon>
        <taxon>Methanobacteriota</taxon>
        <taxon>Stenosarchaea group</taxon>
        <taxon>Halobacteria</taxon>
        <taxon>Halobacteriales</taxon>
        <taxon>Haloferacaceae</taxon>
    </lineage>
</organism>
<evidence type="ECO:0000256" key="1">
    <source>
        <dbReference type="SAM" id="MobiDB-lite"/>
    </source>
</evidence>
<name>A0ABD6BN14_9EURY</name>
<evidence type="ECO:0000313" key="2">
    <source>
        <dbReference type="EMBL" id="MFD1566493.1"/>
    </source>
</evidence>
<dbReference type="AlphaFoldDB" id="A0ABD6BN14"/>
<dbReference type="Proteomes" id="UP001597139">
    <property type="component" value="Unassembled WGS sequence"/>
</dbReference>
<keyword evidence="3" id="KW-1185">Reference proteome</keyword>
<accession>A0ABD6BN14</accession>